<sequence>MRYIMMLLLPVAIFAKIHYAKVEPFEIVVIKSAVSALVQRANLQAEGKMVVNAEIIHLDDHLDRKDLNSSRESLEILHNMLKINREIVESLDESLKRQKGYYERLNRLSTASKTQKDTAFNSFVSIKNQYLSTQEKIESLKKQILDMEYKISRLEDSISKKSIRLEDRYLYKLAVREGDFVNPGSPLATIQDQNRAKLTLFLELSELNDLDKKVIYIDGKETSLKVDKIWRVSDEKFISSYRAEIYMPKPSGYFSQLLKVELR</sequence>
<dbReference type="EMBL" id="FPHC01000025">
    <property type="protein sequence ID" value="SFV52276.1"/>
    <property type="molecule type" value="Genomic_DNA"/>
</dbReference>
<protein>
    <recommendedName>
        <fullName evidence="2">HlyD family secretion protein</fullName>
    </recommendedName>
</protein>
<proteinExistence type="predicted"/>
<name>A0A1W1BFE6_9ZZZZ</name>
<organism evidence="1">
    <name type="scientific">hydrothermal vent metagenome</name>
    <dbReference type="NCBI Taxonomy" id="652676"/>
    <lineage>
        <taxon>unclassified sequences</taxon>
        <taxon>metagenomes</taxon>
        <taxon>ecological metagenomes</taxon>
    </lineage>
</organism>
<evidence type="ECO:0008006" key="2">
    <source>
        <dbReference type="Google" id="ProtNLM"/>
    </source>
</evidence>
<dbReference type="AlphaFoldDB" id="A0A1W1BFE6"/>
<reference evidence="1" key="1">
    <citation type="submission" date="2016-10" db="EMBL/GenBank/DDBJ databases">
        <authorList>
            <person name="de Groot N.N."/>
        </authorList>
    </citation>
    <scope>NUCLEOTIDE SEQUENCE</scope>
</reference>
<accession>A0A1W1BFE6</accession>
<gene>
    <name evidence="1" type="ORF">MNB_SV-6-1199</name>
</gene>
<evidence type="ECO:0000313" key="1">
    <source>
        <dbReference type="EMBL" id="SFV52276.1"/>
    </source>
</evidence>